<keyword evidence="2" id="KW-1185">Reference proteome</keyword>
<organism evidence="1 2">
    <name type="scientific">Chitinophaga nivalis</name>
    <dbReference type="NCBI Taxonomy" id="2991709"/>
    <lineage>
        <taxon>Bacteria</taxon>
        <taxon>Pseudomonadati</taxon>
        <taxon>Bacteroidota</taxon>
        <taxon>Chitinophagia</taxon>
        <taxon>Chitinophagales</taxon>
        <taxon>Chitinophagaceae</taxon>
        <taxon>Chitinophaga</taxon>
    </lineage>
</organism>
<accession>A0ABT3IP84</accession>
<evidence type="ECO:0000313" key="2">
    <source>
        <dbReference type="Proteomes" id="UP001207742"/>
    </source>
</evidence>
<dbReference type="EMBL" id="JAPDNS010000002">
    <property type="protein sequence ID" value="MCW3485786.1"/>
    <property type="molecule type" value="Genomic_DNA"/>
</dbReference>
<dbReference type="Proteomes" id="UP001207742">
    <property type="component" value="Unassembled WGS sequence"/>
</dbReference>
<protein>
    <submittedName>
        <fullName evidence="1">Uncharacterized protein</fullName>
    </submittedName>
</protein>
<gene>
    <name evidence="1" type="ORF">OL497_17910</name>
</gene>
<evidence type="ECO:0000313" key="1">
    <source>
        <dbReference type="EMBL" id="MCW3485786.1"/>
    </source>
</evidence>
<dbReference type="RefSeq" id="WP_264732572.1">
    <property type="nucleotide sequence ID" value="NZ_JAPDNR010000001.1"/>
</dbReference>
<sequence length="70" mass="7980">MSKQYTSEEIAASTVFPGPTDPEIRGAMLAEFRIWRKKIAGEQSAESKYNAQLLQQRFLMEDTMDIAPQK</sequence>
<reference evidence="1 2" key="1">
    <citation type="submission" date="2022-10" db="EMBL/GenBank/DDBJ databases">
        <title>Chitinophaga nivalis PC15 sp. nov., isolated from Pyeongchang county, South Korea.</title>
        <authorList>
            <person name="Trinh H.N."/>
        </authorList>
    </citation>
    <scope>NUCLEOTIDE SEQUENCE [LARGE SCALE GENOMIC DNA]</scope>
    <source>
        <strain evidence="1 2">PC14</strain>
    </source>
</reference>
<proteinExistence type="predicted"/>
<name>A0ABT3IP84_9BACT</name>
<comment type="caution">
    <text evidence="1">The sequence shown here is derived from an EMBL/GenBank/DDBJ whole genome shotgun (WGS) entry which is preliminary data.</text>
</comment>